<name>A0ACC2GLI3_DALPE</name>
<reference evidence="1" key="1">
    <citation type="submission" date="2021-05" db="EMBL/GenBank/DDBJ databases">
        <authorList>
            <person name="Pan Q."/>
            <person name="Jouanno E."/>
            <person name="Zahm M."/>
            <person name="Klopp C."/>
            <person name="Cabau C."/>
            <person name="Louis A."/>
            <person name="Berthelot C."/>
            <person name="Parey E."/>
            <person name="Roest Crollius H."/>
            <person name="Montfort J."/>
            <person name="Robinson-Rechavi M."/>
            <person name="Bouchez O."/>
            <person name="Lampietro C."/>
            <person name="Lopez Roques C."/>
            <person name="Donnadieu C."/>
            <person name="Postlethwait J."/>
            <person name="Bobe J."/>
            <person name="Dillon D."/>
            <person name="Chandos A."/>
            <person name="von Hippel F."/>
            <person name="Guiguen Y."/>
        </authorList>
    </citation>
    <scope>NUCLEOTIDE SEQUENCE</scope>
    <source>
        <strain evidence="1">YG-Jan2019</strain>
    </source>
</reference>
<accession>A0ACC2GLI3</accession>
<proteinExistence type="predicted"/>
<feature type="non-terminal residue" evidence="1">
    <location>
        <position position="250"/>
    </location>
</feature>
<comment type="caution">
    <text evidence="1">The sequence shown here is derived from an EMBL/GenBank/DDBJ whole genome shotgun (WGS) entry which is preliminary data.</text>
</comment>
<organism evidence="1 2">
    <name type="scientific">Dallia pectoralis</name>
    <name type="common">Alaska blackfish</name>
    <dbReference type="NCBI Taxonomy" id="75939"/>
    <lineage>
        <taxon>Eukaryota</taxon>
        <taxon>Metazoa</taxon>
        <taxon>Chordata</taxon>
        <taxon>Craniata</taxon>
        <taxon>Vertebrata</taxon>
        <taxon>Euteleostomi</taxon>
        <taxon>Actinopterygii</taxon>
        <taxon>Neopterygii</taxon>
        <taxon>Teleostei</taxon>
        <taxon>Protacanthopterygii</taxon>
        <taxon>Esociformes</taxon>
        <taxon>Umbridae</taxon>
        <taxon>Dallia</taxon>
    </lineage>
</organism>
<evidence type="ECO:0000313" key="2">
    <source>
        <dbReference type="Proteomes" id="UP001157502"/>
    </source>
</evidence>
<sequence length="250" mass="28143">MKMPLWFALTLLVATSAGAVEMSDSYGEICRRLCACEEKEGILTVGCESRGIVDLSEVSPVYFTTYHLLLTGNLLKKLAANDFLEYSGLTILHLGNNDISDVESGAFNGLRGLKRLHLNNNKIDSLKEDFFVGLESLEYLQLDYNYITHVEQSAFSKLHHLEVLILNDNLISTLPTHIFQYVPLTHLDLRGNQLKLLPYSGLLEHMDNVVELQLEENPWNCSCELITLKAWLESISYAALVGDVVCEFPF</sequence>
<dbReference type="Proteomes" id="UP001157502">
    <property type="component" value="Chromosome 11"/>
</dbReference>
<gene>
    <name evidence="1" type="ORF">DPEC_G00138010</name>
</gene>
<evidence type="ECO:0000313" key="1">
    <source>
        <dbReference type="EMBL" id="KAJ8004604.1"/>
    </source>
</evidence>
<protein>
    <submittedName>
        <fullName evidence="1">Uncharacterized protein</fullName>
    </submittedName>
</protein>
<dbReference type="EMBL" id="CM055738">
    <property type="protein sequence ID" value="KAJ8004604.1"/>
    <property type="molecule type" value="Genomic_DNA"/>
</dbReference>
<keyword evidence="2" id="KW-1185">Reference proteome</keyword>